<feature type="region of interest" description="Disordered" evidence="3">
    <location>
        <begin position="383"/>
        <end position="402"/>
    </location>
</feature>
<evidence type="ECO:0000313" key="6">
    <source>
        <dbReference type="EMBL" id="MFC4494921.1"/>
    </source>
</evidence>
<keyword evidence="1" id="KW-0238">DNA-binding</keyword>
<proteinExistence type="predicted"/>
<protein>
    <submittedName>
        <fullName evidence="6">Recombinase family protein</fullName>
    </submittedName>
</protein>
<dbReference type="PANTHER" id="PTHR30461:SF2">
    <property type="entry name" value="SERINE RECOMBINASE PINE-RELATED"/>
    <property type="match status" value="1"/>
</dbReference>
<keyword evidence="2" id="KW-0233">DNA recombination</keyword>
<gene>
    <name evidence="6" type="ORF">ACFPA8_12325</name>
</gene>
<evidence type="ECO:0000256" key="1">
    <source>
        <dbReference type="ARBA" id="ARBA00023125"/>
    </source>
</evidence>
<keyword evidence="7" id="KW-1185">Reference proteome</keyword>
<sequence length="460" mass="50368">MADDLRDHCQRLGLTEAALHVDDGLSGGFRDRPAFLAWLDDARSGRAQVLATYSVDRLTREGLNVAARLLDVHEGKDPETGRQIHAPVRILDTQGIDSASGDTWRIAFVLKAEIARAERERMRQRSNDMRRRARQSGRWAGGLVPYGYRVTNADDGKGRTLTIEPDEAAAIREAAERILRGESLGRVCRWLEHAGYRPRKASTWSRQALRGVLTGTAALGQLSHDGKPVRDPDGEILRPYPPILTDAEHAALRALLLANGPRPQGRGGRPSRLLSGLLTCASCDAPMRVGVTSAGAPRYVCMTKTEGRACGEPASVTAAGVEAHIEARYLAVAGDWPMYRERAVVGTANDLARVDAEIRDALTDLAADASAEGLTRLQKLQERRRELADKDPGVRTELEPTGETAGDWWAAASVEDRREQLREVFAVLAIRPGRRGVRGFDPGRLTVVWSADEEYSEPAD</sequence>
<dbReference type="Pfam" id="PF00239">
    <property type="entry name" value="Resolvase"/>
    <property type="match status" value="1"/>
</dbReference>
<comment type="caution">
    <text evidence="6">The sequence shown here is derived from an EMBL/GenBank/DDBJ whole genome shotgun (WGS) entry which is preliminary data.</text>
</comment>
<dbReference type="EMBL" id="JBHSFH010000006">
    <property type="protein sequence ID" value="MFC4494921.1"/>
    <property type="molecule type" value="Genomic_DNA"/>
</dbReference>
<evidence type="ECO:0000256" key="2">
    <source>
        <dbReference type="ARBA" id="ARBA00023172"/>
    </source>
</evidence>
<reference evidence="7" key="1">
    <citation type="journal article" date="2019" name="Int. J. Syst. Evol. Microbiol.">
        <title>The Global Catalogue of Microorganisms (GCM) 10K type strain sequencing project: providing services to taxonomists for standard genome sequencing and annotation.</title>
        <authorList>
            <consortium name="The Broad Institute Genomics Platform"/>
            <consortium name="The Broad Institute Genome Sequencing Center for Infectious Disease"/>
            <person name="Wu L."/>
            <person name="Ma J."/>
        </authorList>
    </citation>
    <scope>NUCLEOTIDE SEQUENCE [LARGE SCALE GENOMIC DNA]</scope>
    <source>
        <strain evidence="7">CGMCC 4.7357</strain>
    </source>
</reference>
<dbReference type="Gene3D" id="3.40.50.1390">
    <property type="entry name" value="Resolvase, N-terminal catalytic domain"/>
    <property type="match status" value="1"/>
</dbReference>
<evidence type="ECO:0000256" key="3">
    <source>
        <dbReference type="SAM" id="MobiDB-lite"/>
    </source>
</evidence>
<dbReference type="InterPro" id="IPR025827">
    <property type="entry name" value="Zn_ribbon_recom_dom"/>
</dbReference>
<dbReference type="Gene3D" id="3.90.1750.20">
    <property type="entry name" value="Putative Large Serine Recombinase, Chain B, Domain 2"/>
    <property type="match status" value="1"/>
</dbReference>
<name>A0ABV9ABC6_9ACTN</name>
<dbReference type="RefSeq" id="WP_386446835.1">
    <property type="nucleotide sequence ID" value="NZ_JBHSFH010000006.1"/>
</dbReference>
<dbReference type="InterPro" id="IPR038109">
    <property type="entry name" value="DNA_bind_recomb_sf"/>
</dbReference>
<dbReference type="InterPro" id="IPR011109">
    <property type="entry name" value="DNA_bind_recombinase_dom"/>
</dbReference>
<feature type="compositionally biased region" description="Basic and acidic residues" evidence="3">
    <location>
        <begin position="383"/>
        <end position="398"/>
    </location>
</feature>
<feature type="domain" description="Resolvase/invertase-type recombinase catalytic" evidence="4">
    <location>
        <begin position="1"/>
        <end position="137"/>
    </location>
</feature>
<dbReference type="PROSITE" id="PS51736">
    <property type="entry name" value="RECOMBINASES_3"/>
    <property type="match status" value="1"/>
</dbReference>
<dbReference type="CDD" id="cd00338">
    <property type="entry name" value="Ser_Recombinase"/>
    <property type="match status" value="1"/>
</dbReference>
<dbReference type="SMART" id="SM00857">
    <property type="entry name" value="Resolvase"/>
    <property type="match status" value="1"/>
</dbReference>
<evidence type="ECO:0000259" key="4">
    <source>
        <dbReference type="PROSITE" id="PS51736"/>
    </source>
</evidence>
<dbReference type="PANTHER" id="PTHR30461">
    <property type="entry name" value="DNA-INVERTASE FROM LAMBDOID PROPHAGE"/>
    <property type="match status" value="1"/>
</dbReference>
<evidence type="ECO:0000313" key="7">
    <source>
        <dbReference type="Proteomes" id="UP001595997"/>
    </source>
</evidence>
<dbReference type="InterPro" id="IPR050639">
    <property type="entry name" value="SSR_resolvase"/>
</dbReference>
<dbReference type="Pfam" id="PF07508">
    <property type="entry name" value="Recombinase"/>
    <property type="match status" value="1"/>
</dbReference>
<dbReference type="Proteomes" id="UP001595997">
    <property type="component" value="Unassembled WGS sequence"/>
</dbReference>
<accession>A0ABV9ABC6</accession>
<dbReference type="SUPFAM" id="SSF53041">
    <property type="entry name" value="Resolvase-like"/>
    <property type="match status" value="1"/>
</dbReference>
<organism evidence="6 7">
    <name type="scientific">Streptomyces ovatisporus</name>
    <dbReference type="NCBI Taxonomy" id="1128682"/>
    <lineage>
        <taxon>Bacteria</taxon>
        <taxon>Bacillati</taxon>
        <taxon>Actinomycetota</taxon>
        <taxon>Actinomycetes</taxon>
        <taxon>Kitasatosporales</taxon>
        <taxon>Streptomycetaceae</taxon>
        <taxon>Streptomyces</taxon>
    </lineage>
</organism>
<dbReference type="Pfam" id="PF13408">
    <property type="entry name" value="Zn_ribbon_recom"/>
    <property type="match status" value="1"/>
</dbReference>
<feature type="domain" description="Recombinase" evidence="5">
    <location>
        <begin position="145"/>
        <end position="262"/>
    </location>
</feature>
<dbReference type="InterPro" id="IPR036162">
    <property type="entry name" value="Resolvase-like_N_sf"/>
</dbReference>
<dbReference type="InterPro" id="IPR006119">
    <property type="entry name" value="Resolv_N"/>
</dbReference>
<dbReference type="PROSITE" id="PS51737">
    <property type="entry name" value="RECOMBINASE_DNA_BIND"/>
    <property type="match status" value="1"/>
</dbReference>
<evidence type="ECO:0000259" key="5">
    <source>
        <dbReference type="PROSITE" id="PS51737"/>
    </source>
</evidence>